<accession>A0A158ESM9</accession>
<name>A0A158ESM9_CABSO</name>
<dbReference type="RefSeq" id="WP_060816838.1">
    <property type="nucleotide sequence ID" value="NZ_FCOC02000001.1"/>
</dbReference>
<dbReference type="Proteomes" id="UP000054893">
    <property type="component" value="Unassembled WGS sequence"/>
</dbReference>
<evidence type="ECO:0000256" key="1">
    <source>
        <dbReference type="ARBA" id="ARBA00022714"/>
    </source>
</evidence>
<gene>
    <name evidence="6" type="ORF">AWB64_00298</name>
</gene>
<proteinExistence type="predicted"/>
<dbReference type="CDD" id="cd03528">
    <property type="entry name" value="Rieske_RO_ferredoxin"/>
    <property type="match status" value="1"/>
</dbReference>
<sequence>MTQWIKVARAEDIEEGDVQRCDAAGTCIAVFNVGGTFHATSDICTHAYAHLSDGYIDGETVECPLHQGLFHIPTGRAMSPPVTENLKTFATRLENGNVFAEIEIKEDR</sequence>
<dbReference type="EMBL" id="FCOC02000001">
    <property type="protein sequence ID" value="SAL10574.1"/>
    <property type="molecule type" value="Genomic_DNA"/>
</dbReference>
<dbReference type="GO" id="GO:0051537">
    <property type="term" value="F:2 iron, 2 sulfur cluster binding"/>
    <property type="evidence" value="ECO:0007669"/>
    <property type="project" value="UniProtKB-KW"/>
</dbReference>
<dbReference type="PROSITE" id="PS51296">
    <property type="entry name" value="RIESKE"/>
    <property type="match status" value="1"/>
</dbReference>
<evidence type="ECO:0000313" key="6">
    <source>
        <dbReference type="EMBL" id="SAL10574.1"/>
    </source>
</evidence>
<dbReference type="PANTHER" id="PTHR21496">
    <property type="entry name" value="FERREDOXIN-RELATED"/>
    <property type="match status" value="1"/>
</dbReference>
<reference evidence="6 7" key="1">
    <citation type="submission" date="2016-01" db="EMBL/GenBank/DDBJ databases">
        <authorList>
            <person name="Oliw E.H."/>
        </authorList>
    </citation>
    <scope>NUCLEOTIDE SEQUENCE [LARGE SCALE GENOMIC DNA]</scope>
    <source>
        <strain evidence="6">LMG 22029</strain>
    </source>
</reference>
<dbReference type="AlphaFoldDB" id="A0A158ESM9"/>
<dbReference type="SUPFAM" id="SSF50022">
    <property type="entry name" value="ISP domain"/>
    <property type="match status" value="1"/>
</dbReference>
<keyword evidence="1" id="KW-0001">2Fe-2S</keyword>
<dbReference type="Pfam" id="PF00355">
    <property type="entry name" value="Rieske"/>
    <property type="match status" value="1"/>
</dbReference>
<dbReference type="InterPro" id="IPR036922">
    <property type="entry name" value="Rieske_2Fe-2S_sf"/>
</dbReference>
<dbReference type="OrthoDB" id="9800167at2"/>
<dbReference type="PANTHER" id="PTHR21496:SF23">
    <property type="entry name" value="3-PHENYLPROPIONATE_CINNAMIC ACID DIOXYGENASE FERREDOXIN SUBUNIT"/>
    <property type="match status" value="1"/>
</dbReference>
<protein>
    <submittedName>
        <fullName evidence="6">Rieske (2Fe-2S) domain-containing protein</fullName>
    </submittedName>
</protein>
<evidence type="ECO:0000256" key="3">
    <source>
        <dbReference type="ARBA" id="ARBA00023004"/>
    </source>
</evidence>
<evidence type="ECO:0000259" key="5">
    <source>
        <dbReference type="PROSITE" id="PS51296"/>
    </source>
</evidence>
<keyword evidence="4" id="KW-0411">Iron-sulfur</keyword>
<organism evidence="6 7">
    <name type="scientific">Caballeronia sordidicola</name>
    <name type="common">Burkholderia sordidicola</name>
    <dbReference type="NCBI Taxonomy" id="196367"/>
    <lineage>
        <taxon>Bacteria</taxon>
        <taxon>Pseudomonadati</taxon>
        <taxon>Pseudomonadota</taxon>
        <taxon>Betaproteobacteria</taxon>
        <taxon>Burkholderiales</taxon>
        <taxon>Burkholderiaceae</taxon>
        <taxon>Caballeronia</taxon>
    </lineage>
</organism>
<keyword evidence="3" id="KW-0408">Iron</keyword>
<evidence type="ECO:0000256" key="2">
    <source>
        <dbReference type="ARBA" id="ARBA00022723"/>
    </source>
</evidence>
<keyword evidence="2" id="KW-0479">Metal-binding</keyword>
<dbReference type="Gene3D" id="2.102.10.10">
    <property type="entry name" value="Rieske [2Fe-2S] iron-sulphur domain"/>
    <property type="match status" value="1"/>
</dbReference>
<feature type="domain" description="Rieske" evidence="5">
    <location>
        <begin position="5"/>
        <end position="100"/>
    </location>
</feature>
<dbReference type="GO" id="GO:0046872">
    <property type="term" value="F:metal ion binding"/>
    <property type="evidence" value="ECO:0007669"/>
    <property type="project" value="UniProtKB-KW"/>
</dbReference>
<evidence type="ECO:0000256" key="4">
    <source>
        <dbReference type="ARBA" id="ARBA00023014"/>
    </source>
</evidence>
<dbReference type="InterPro" id="IPR017941">
    <property type="entry name" value="Rieske_2Fe-2S"/>
</dbReference>
<evidence type="ECO:0000313" key="7">
    <source>
        <dbReference type="Proteomes" id="UP000054893"/>
    </source>
</evidence>